<feature type="compositionally biased region" description="Basic and acidic residues" evidence="1">
    <location>
        <begin position="21"/>
        <end position="32"/>
    </location>
</feature>
<comment type="caution">
    <text evidence="2">The sequence shown here is derived from an EMBL/GenBank/DDBJ whole genome shotgun (WGS) entry which is preliminary data.</text>
</comment>
<feature type="compositionally biased region" description="Basic and acidic residues" evidence="1">
    <location>
        <begin position="47"/>
        <end position="58"/>
    </location>
</feature>
<evidence type="ECO:0000313" key="3">
    <source>
        <dbReference type="Proteomes" id="UP001501084"/>
    </source>
</evidence>
<evidence type="ECO:0000313" key="2">
    <source>
        <dbReference type="EMBL" id="GAA2189211.1"/>
    </source>
</evidence>
<dbReference type="Proteomes" id="UP001501084">
    <property type="component" value="Unassembled WGS sequence"/>
</dbReference>
<protein>
    <submittedName>
        <fullName evidence="2">Uncharacterized protein</fullName>
    </submittedName>
</protein>
<accession>A0ABN3B754</accession>
<dbReference type="EMBL" id="BAAAOP010000009">
    <property type="protein sequence ID" value="GAA2189211.1"/>
    <property type="molecule type" value="Genomic_DNA"/>
</dbReference>
<reference evidence="2 3" key="1">
    <citation type="journal article" date="2019" name="Int. J. Syst. Evol. Microbiol.">
        <title>The Global Catalogue of Microorganisms (GCM) 10K type strain sequencing project: providing services to taxonomists for standard genome sequencing and annotation.</title>
        <authorList>
            <consortium name="The Broad Institute Genomics Platform"/>
            <consortium name="The Broad Institute Genome Sequencing Center for Infectious Disease"/>
            <person name="Wu L."/>
            <person name="Ma J."/>
        </authorList>
    </citation>
    <scope>NUCLEOTIDE SEQUENCE [LARGE SCALE GENOMIC DNA]</scope>
    <source>
        <strain evidence="2 3">JCM 14919</strain>
    </source>
</reference>
<name>A0ABN3B754_9MICO</name>
<proteinExistence type="predicted"/>
<organism evidence="2 3">
    <name type="scientific">Leucobacter alluvii</name>
    <dbReference type="NCBI Taxonomy" id="340321"/>
    <lineage>
        <taxon>Bacteria</taxon>
        <taxon>Bacillati</taxon>
        <taxon>Actinomycetota</taxon>
        <taxon>Actinomycetes</taxon>
        <taxon>Micrococcales</taxon>
        <taxon>Microbacteriaceae</taxon>
        <taxon>Leucobacter</taxon>
    </lineage>
</organism>
<sequence>MERSEGWEPSETQRVSVGSGDAERQPVERSEGWELSETQRVSVGSGDAERQPMERSRAEPPVAGPSPYREHVRSIGVRRARRDSVSRADDTPQASAGGG</sequence>
<evidence type="ECO:0000256" key="1">
    <source>
        <dbReference type="SAM" id="MobiDB-lite"/>
    </source>
</evidence>
<gene>
    <name evidence="2" type="ORF">GCM10009786_21490</name>
</gene>
<feature type="region of interest" description="Disordered" evidence="1">
    <location>
        <begin position="1"/>
        <end position="99"/>
    </location>
</feature>
<keyword evidence="3" id="KW-1185">Reference proteome</keyword>